<evidence type="ECO:0000256" key="5">
    <source>
        <dbReference type="ARBA" id="ARBA00022692"/>
    </source>
</evidence>
<dbReference type="InterPro" id="IPR006043">
    <property type="entry name" value="NCS2"/>
</dbReference>
<feature type="transmembrane region" description="Helical" evidence="9">
    <location>
        <begin position="21"/>
        <end position="43"/>
    </location>
</feature>
<evidence type="ECO:0000313" key="10">
    <source>
        <dbReference type="EMBL" id="MCZ0860171.1"/>
    </source>
</evidence>
<gene>
    <name evidence="10" type="ORF">O0S10_02865</name>
</gene>
<feature type="transmembrane region" description="Helical" evidence="9">
    <location>
        <begin position="369"/>
        <end position="387"/>
    </location>
</feature>
<dbReference type="PANTHER" id="PTHR43337">
    <property type="entry name" value="XANTHINE/URACIL PERMEASE C887.17-RELATED"/>
    <property type="match status" value="1"/>
</dbReference>
<feature type="transmembrane region" description="Helical" evidence="9">
    <location>
        <begin position="435"/>
        <end position="453"/>
    </location>
</feature>
<feature type="transmembrane region" description="Helical" evidence="9">
    <location>
        <begin position="226"/>
        <end position="245"/>
    </location>
</feature>
<dbReference type="PANTHER" id="PTHR43337:SF1">
    <property type="entry name" value="XANTHINE_URACIL PERMEASE C887.17-RELATED"/>
    <property type="match status" value="1"/>
</dbReference>
<proteinExistence type="inferred from homology"/>
<comment type="caution">
    <text evidence="10">The sequence shown here is derived from an EMBL/GenBank/DDBJ whole genome shotgun (WGS) entry which is preliminary data.</text>
</comment>
<accession>A0ABT4IEK8</accession>
<keyword evidence="5 8" id="KW-0812">Transmembrane</keyword>
<dbReference type="PIRSF" id="PIRSF005353">
    <property type="entry name" value="PbuG"/>
    <property type="match status" value="1"/>
</dbReference>
<evidence type="ECO:0000256" key="2">
    <source>
        <dbReference type="ARBA" id="ARBA00005697"/>
    </source>
</evidence>
<evidence type="ECO:0000256" key="1">
    <source>
        <dbReference type="ARBA" id="ARBA00004651"/>
    </source>
</evidence>
<organism evidence="10 11">
    <name type="scientific">Methanocorpusculum petauri</name>
    <dbReference type="NCBI Taxonomy" id="3002863"/>
    <lineage>
        <taxon>Archaea</taxon>
        <taxon>Methanobacteriati</taxon>
        <taxon>Methanobacteriota</taxon>
        <taxon>Stenosarchaea group</taxon>
        <taxon>Methanomicrobia</taxon>
        <taxon>Methanomicrobiales</taxon>
        <taxon>Methanocorpusculaceae</taxon>
        <taxon>Methanocorpusculum</taxon>
    </lineage>
</organism>
<dbReference type="InterPro" id="IPR045018">
    <property type="entry name" value="Azg-like"/>
</dbReference>
<keyword evidence="11" id="KW-1185">Reference proteome</keyword>
<feature type="transmembrane region" description="Helical" evidence="9">
    <location>
        <begin position="343"/>
        <end position="362"/>
    </location>
</feature>
<evidence type="ECO:0000256" key="7">
    <source>
        <dbReference type="ARBA" id="ARBA00023136"/>
    </source>
</evidence>
<keyword evidence="3 8" id="KW-0813">Transport</keyword>
<evidence type="ECO:0000256" key="8">
    <source>
        <dbReference type="PIRNR" id="PIRNR005353"/>
    </source>
</evidence>
<comment type="similarity">
    <text evidence="2 8">Belongs to the nucleobase:cation symporter-2 (NCS2) (TC 2.A.40) family. Azg-like subfamily.</text>
</comment>
<feature type="transmembrane region" description="Helical" evidence="9">
    <location>
        <begin position="252"/>
        <end position="273"/>
    </location>
</feature>
<evidence type="ECO:0000256" key="4">
    <source>
        <dbReference type="ARBA" id="ARBA00022475"/>
    </source>
</evidence>
<dbReference type="InterPro" id="IPR026033">
    <property type="entry name" value="Azg-like_bact_archaea"/>
</dbReference>
<keyword evidence="6 8" id="KW-1133">Transmembrane helix</keyword>
<protein>
    <submittedName>
        <fullName evidence="10">NCS2 family permease</fullName>
    </submittedName>
</protein>
<evidence type="ECO:0000256" key="9">
    <source>
        <dbReference type="SAM" id="Phobius"/>
    </source>
</evidence>
<feature type="transmembrane region" description="Helical" evidence="9">
    <location>
        <begin position="78"/>
        <end position="97"/>
    </location>
</feature>
<evidence type="ECO:0000313" key="11">
    <source>
        <dbReference type="Proteomes" id="UP001141422"/>
    </source>
</evidence>
<feature type="transmembrane region" description="Helical" evidence="9">
    <location>
        <begin position="195"/>
        <end position="214"/>
    </location>
</feature>
<feature type="transmembrane region" description="Helical" evidence="9">
    <location>
        <begin position="133"/>
        <end position="151"/>
    </location>
</feature>
<sequence>MVSLESLFHLKAEKTTVSREVTAGLTTFFAMAYIIIVNPAILSEAGMEWGAVFLATIIAAVVGTLIIGLYANVPIAQAPGMGLNTFFVYTICFVLGFTWQQALSMVFLCGILNVLMTVTRIRKQLIISIPPTLQAAIGGGIGLFVAYIGLLNVGMIEFSAGVPALASLNQPVIWVFLIGFVLTLFLLIKQVKGALLIGIGITAAAGIPLGVTGISETISFSEALTALPSTFGVIFTDAGLVSLIADPARLPLVLVTVLAFGLCDMFDTIGTLVGTGRKSGIFSDADMRMMTESTGMKSKMERSLFADAAATTIGSIVGTSNVITYVESATGIAAGGRTGLTSVVVAGCFVLSAFFASLVSAVPLAATSPVLVIVGIMMAASFADVAWREFEVAAPCFFTAVGMALCYNISYGIAAGFLTYCLIRIYKGEIRQVHPLMWIFTGLFLLNFVMLALI</sequence>
<comment type="subcellular location">
    <subcellularLocation>
        <location evidence="1 8">Cell membrane</location>
        <topology evidence="1 8">Multi-pass membrane protein</topology>
    </subcellularLocation>
</comment>
<dbReference type="Proteomes" id="UP001141422">
    <property type="component" value="Unassembled WGS sequence"/>
</dbReference>
<dbReference type="RefSeq" id="WP_268924393.1">
    <property type="nucleotide sequence ID" value="NZ_JAPTGB010000004.1"/>
</dbReference>
<reference evidence="10" key="1">
    <citation type="submission" date="2022-12" db="EMBL/GenBank/DDBJ databases">
        <title>Isolation and characterisation of novel Methanocorpusculum spp. from native Australian herbivores indicates the genus is ancestrally host-associated.</title>
        <authorList>
            <person name="Volmer J.G."/>
            <person name="Soo R.M."/>
            <person name="Evans P.N."/>
            <person name="Hoedt E.C."/>
            <person name="Astorga Alsina A.L."/>
            <person name="Woodcroft B.J."/>
            <person name="Tyson G.W."/>
            <person name="Hugenholtz P."/>
            <person name="Morrison M."/>
        </authorList>
    </citation>
    <scope>NUCLEOTIDE SEQUENCE</scope>
    <source>
        <strain evidence="10">MG</strain>
    </source>
</reference>
<feature type="transmembrane region" description="Helical" evidence="9">
    <location>
        <begin position="49"/>
        <end position="71"/>
    </location>
</feature>
<keyword evidence="4 8" id="KW-1003">Cell membrane</keyword>
<evidence type="ECO:0000256" key="6">
    <source>
        <dbReference type="ARBA" id="ARBA00022989"/>
    </source>
</evidence>
<feature type="transmembrane region" description="Helical" evidence="9">
    <location>
        <begin position="171"/>
        <end position="188"/>
    </location>
</feature>
<keyword evidence="7 8" id="KW-0472">Membrane</keyword>
<dbReference type="Pfam" id="PF00860">
    <property type="entry name" value="Xan_ur_permease"/>
    <property type="match status" value="1"/>
</dbReference>
<dbReference type="EMBL" id="JAPTGB010000004">
    <property type="protein sequence ID" value="MCZ0860171.1"/>
    <property type="molecule type" value="Genomic_DNA"/>
</dbReference>
<name>A0ABT4IEK8_9EURY</name>
<feature type="transmembrane region" description="Helical" evidence="9">
    <location>
        <begin position="399"/>
        <end position="423"/>
    </location>
</feature>
<evidence type="ECO:0000256" key="3">
    <source>
        <dbReference type="ARBA" id="ARBA00022448"/>
    </source>
</evidence>